<accession>A0A432XJR4</accession>
<evidence type="ECO:0000313" key="1">
    <source>
        <dbReference type="EMBL" id="RUO48973.1"/>
    </source>
</evidence>
<evidence type="ECO:0000313" key="2">
    <source>
        <dbReference type="Proteomes" id="UP000286985"/>
    </source>
</evidence>
<dbReference type="Proteomes" id="UP000286985">
    <property type="component" value="Unassembled WGS sequence"/>
</dbReference>
<reference evidence="2" key="1">
    <citation type="journal article" date="2018" name="Front. Microbiol.">
        <title>Genome-Based Analysis Reveals the Taxonomy and Diversity of the Family Idiomarinaceae.</title>
        <authorList>
            <person name="Liu Y."/>
            <person name="Lai Q."/>
            <person name="Shao Z."/>
        </authorList>
    </citation>
    <scope>NUCLEOTIDE SEQUENCE [LARGE SCALE GENOMIC DNA]</scope>
    <source>
        <strain evidence="2">908033</strain>
    </source>
</reference>
<dbReference type="EMBL" id="PIPU01000001">
    <property type="protein sequence ID" value="RUO48973.1"/>
    <property type="molecule type" value="Genomic_DNA"/>
</dbReference>
<proteinExistence type="predicted"/>
<comment type="caution">
    <text evidence="1">The sequence shown here is derived from an EMBL/GenBank/DDBJ whole genome shotgun (WGS) entry which is preliminary data.</text>
</comment>
<protein>
    <recommendedName>
        <fullName evidence="3">Lipoprotein</fullName>
    </recommendedName>
</protein>
<dbReference type="AlphaFoldDB" id="A0A432XJR4"/>
<name>A0A432XJR4_9GAMM</name>
<organism evidence="1 2">
    <name type="scientific">Pseudidiomarina donghaiensis</name>
    <dbReference type="NCBI Taxonomy" id="519452"/>
    <lineage>
        <taxon>Bacteria</taxon>
        <taxon>Pseudomonadati</taxon>
        <taxon>Pseudomonadota</taxon>
        <taxon>Gammaproteobacteria</taxon>
        <taxon>Alteromonadales</taxon>
        <taxon>Idiomarinaceae</taxon>
        <taxon>Pseudidiomarina</taxon>
    </lineage>
</organism>
<dbReference type="PROSITE" id="PS51257">
    <property type="entry name" value="PROKAR_LIPOPROTEIN"/>
    <property type="match status" value="1"/>
</dbReference>
<keyword evidence="2" id="KW-1185">Reference proteome</keyword>
<dbReference type="RefSeq" id="WP_092836303.1">
    <property type="nucleotide sequence ID" value="NZ_FPCF01000001.1"/>
</dbReference>
<evidence type="ECO:0008006" key="3">
    <source>
        <dbReference type="Google" id="ProtNLM"/>
    </source>
</evidence>
<sequence>MNYLIKFISFVFLISISACTGNDKVERCVARGVEYFKEIGSYPTLKSGTNAGRTAESVATERCKKKATAF</sequence>
<dbReference type="OrthoDB" id="7068732at2"/>
<gene>
    <name evidence="1" type="ORF">CWE24_00185</name>
</gene>